<dbReference type="EMBL" id="JAVDUI010000001">
    <property type="protein sequence ID" value="MDR6892336.1"/>
    <property type="molecule type" value="Genomic_DNA"/>
</dbReference>
<proteinExistence type="predicted"/>
<dbReference type="AlphaFoldDB" id="A0AAE3YIE6"/>
<keyword evidence="2" id="KW-1185">Reference proteome</keyword>
<evidence type="ECO:0000313" key="2">
    <source>
        <dbReference type="Proteomes" id="UP001247307"/>
    </source>
</evidence>
<accession>A0AAE3YIE6</accession>
<evidence type="ECO:0008006" key="3">
    <source>
        <dbReference type="Google" id="ProtNLM"/>
    </source>
</evidence>
<dbReference type="Proteomes" id="UP001247307">
    <property type="component" value="Unassembled WGS sequence"/>
</dbReference>
<sequence>MSSLKYNAVANRFLGTNGIATMHGDAQSSDCTPFRGPGRGRWSVKFVHLGGACPTVLAGKDGYIQVLTTKVLNNKLEALSPVVSILHPDTGQVLSEMNIAKGALLGGVYAYLDDQDRMVLIDGAHNLLRIAHGRGGKSLRVDSRISLGSYIGAVRGDQAVSLVPDWQGRVWFATQAGRAAYVDPSSGVVRGIDLKAHRPTCFKDTEVERVTNSISACPDGVSIVTTHAVYLVRAAADGTPEVVWMHVYERDRARKPGKLAWGSGATPTFFGPTGHDYLMLTDNHFEREHVMVYRTKDGAQVGVAPMFAVRNSGTENSMIGIGNTVIGANTYGYPYPRYPDGAGKSDPENAEFTAGMERWDITPTGLVNRWTRNDVYSCAVPRYSTTDRLIYTCDRSPSFRINRIRAVAIDIDTGRTVQEEWLPRSTMTVLGGGDTLQMVGTMDGRGTWWQGTIMGVYMIKSK</sequence>
<dbReference type="RefSeq" id="WP_309851187.1">
    <property type="nucleotide sequence ID" value="NZ_BAAAIU010000003.1"/>
</dbReference>
<comment type="caution">
    <text evidence="1">The sequence shown here is derived from an EMBL/GenBank/DDBJ whole genome shotgun (WGS) entry which is preliminary data.</text>
</comment>
<protein>
    <recommendedName>
        <fullName evidence="3">6-pyruvoyl tetrahydrobiopterin synthase</fullName>
    </recommendedName>
</protein>
<gene>
    <name evidence="1" type="ORF">J2S35_001276</name>
</gene>
<name>A0AAE3YIE6_9MICC</name>
<organism evidence="1 2">
    <name type="scientific">Falsarthrobacter nasiphocae</name>
    <dbReference type="NCBI Taxonomy" id="189863"/>
    <lineage>
        <taxon>Bacteria</taxon>
        <taxon>Bacillati</taxon>
        <taxon>Actinomycetota</taxon>
        <taxon>Actinomycetes</taxon>
        <taxon>Micrococcales</taxon>
        <taxon>Micrococcaceae</taxon>
        <taxon>Falsarthrobacter</taxon>
    </lineage>
</organism>
<reference evidence="1" key="1">
    <citation type="submission" date="2023-07" db="EMBL/GenBank/DDBJ databases">
        <title>Sequencing the genomes of 1000 actinobacteria strains.</title>
        <authorList>
            <person name="Klenk H.-P."/>
        </authorList>
    </citation>
    <scope>NUCLEOTIDE SEQUENCE</scope>
    <source>
        <strain evidence="1">DSM 13988</strain>
    </source>
</reference>
<evidence type="ECO:0000313" key="1">
    <source>
        <dbReference type="EMBL" id="MDR6892336.1"/>
    </source>
</evidence>